<protein>
    <submittedName>
        <fullName evidence="2">Uncharacterized protein</fullName>
    </submittedName>
</protein>
<feature type="region of interest" description="Disordered" evidence="1">
    <location>
        <begin position="59"/>
        <end position="92"/>
    </location>
</feature>
<reference evidence="2 3" key="1">
    <citation type="submission" date="2018-08" db="EMBL/GenBank/DDBJ databases">
        <title>Genomic Encyclopedia of Type Strains, Phase IV (KMG-IV): sequencing the most valuable type-strain genomes for metagenomic binning, comparative biology and taxonomic classification.</title>
        <authorList>
            <person name="Goeker M."/>
        </authorList>
    </citation>
    <scope>NUCLEOTIDE SEQUENCE [LARGE SCALE GENOMIC DNA]</scope>
    <source>
        <strain evidence="2 3">DSM 25527</strain>
    </source>
</reference>
<dbReference type="AlphaFoldDB" id="A0A397P2W9"/>
<dbReference type="OrthoDB" id="7507045at2"/>
<proteinExistence type="predicted"/>
<dbReference type="EMBL" id="QXDC01000003">
    <property type="protein sequence ID" value="RIA43900.1"/>
    <property type="molecule type" value="Genomic_DNA"/>
</dbReference>
<organism evidence="2 3">
    <name type="scientific">Hephaestia caeni</name>
    <dbReference type="NCBI Taxonomy" id="645617"/>
    <lineage>
        <taxon>Bacteria</taxon>
        <taxon>Pseudomonadati</taxon>
        <taxon>Pseudomonadota</taxon>
        <taxon>Alphaproteobacteria</taxon>
        <taxon>Sphingomonadales</taxon>
        <taxon>Sphingomonadaceae</taxon>
        <taxon>Hephaestia</taxon>
    </lineage>
</organism>
<gene>
    <name evidence="2" type="ORF">DFR49_2132</name>
</gene>
<keyword evidence="3" id="KW-1185">Reference proteome</keyword>
<evidence type="ECO:0000256" key="1">
    <source>
        <dbReference type="SAM" id="MobiDB-lite"/>
    </source>
</evidence>
<comment type="caution">
    <text evidence="2">The sequence shown here is derived from an EMBL/GenBank/DDBJ whole genome shotgun (WGS) entry which is preliminary data.</text>
</comment>
<dbReference type="RefSeq" id="WP_119035691.1">
    <property type="nucleotide sequence ID" value="NZ_QXDC01000003.1"/>
</dbReference>
<evidence type="ECO:0000313" key="3">
    <source>
        <dbReference type="Proteomes" id="UP000266568"/>
    </source>
</evidence>
<feature type="compositionally biased region" description="Basic and acidic residues" evidence="1">
    <location>
        <begin position="67"/>
        <end position="77"/>
    </location>
</feature>
<name>A0A397P2W9_9SPHN</name>
<evidence type="ECO:0000313" key="2">
    <source>
        <dbReference type="EMBL" id="RIA43900.1"/>
    </source>
</evidence>
<sequence>MQSDSDRVRADLDAIGMRASGSAVGLLQLLKELLDARVLGHDAVERIREAIIADVAGARPRSQTQADFEKRVRERMDNLLPLDPEAEAPVAH</sequence>
<dbReference type="Proteomes" id="UP000266568">
    <property type="component" value="Unassembled WGS sequence"/>
</dbReference>
<accession>A0A397P2W9</accession>